<name>A0A8H5LI63_9AGAR</name>
<organism evidence="3 4">
    <name type="scientific">Leucocoprinus leucothites</name>
    <dbReference type="NCBI Taxonomy" id="201217"/>
    <lineage>
        <taxon>Eukaryota</taxon>
        <taxon>Fungi</taxon>
        <taxon>Dikarya</taxon>
        <taxon>Basidiomycota</taxon>
        <taxon>Agaricomycotina</taxon>
        <taxon>Agaricomycetes</taxon>
        <taxon>Agaricomycetidae</taxon>
        <taxon>Agaricales</taxon>
        <taxon>Agaricineae</taxon>
        <taxon>Agaricaceae</taxon>
        <taxon>Leucocoprinus</taxon>
    </lineage>
</organism>
<dbReference type="OrthoDB" id="10642694at2759"/>
<feature type="compositionally biased region" description="Low complexity" evidence="1">
    <location>
        <begin position="201"/>
        <end position="245"/>
    </location>
</feature>
<evidence type="ECO:0008006" key="5">
    <source>
        <dbReference type="Google" id="ProtNLM"/>
    </source>
</evidence>
<feature type="transmembrane region" description="Helical" evidence="2">
    <location>
        <begin position="301"/>
        <end position="326"/>
    </location>
</feature>
<keyword evidence="2" id="KW-0812">Transmembrane</keyword>
<feature type="compositionally biased region" description="Polar residues" evidence="1">
    <location>
        <begin position="367"/>
        <end position="388"/>
    </location>
</feature>
<gene>
    <name evidence="3" type="ORF">D9756_001258</name>
</gene>
<feature type="compositionally biased region" description="Polar residues" evidence="1">
    <location>
        <begin position="418"/>
        <end position="437"/>
    </location>
</feature>
<evidence type="ECO:0000313" key="4">
    <source>
        <dbReference type="Proteomes" id="UP000559027"/>
    </source>
</evidence>
<sequence length="437" mass="47033">MLVDFMDFVCLSAIQFMHRAVWEFVLIIEGVIRHAGGGGRLFIDTQLTPDRGKRSNILHKHGFFVSGTIFANTVAFRAGWSLSRSFASPHPPLTRLPQPPATRGRKEGKMAESCSSFPTLTSTQEVKTQTVFTTVSTVTSTIPGSTFSVTKTASCGSSSCSPTVVQTESPDRTVTTEVPVTITSQVNTFVVSTFWGTGCKTSSTHSPSPTPTPTSTSSPSQTPDPTTTSPNTTGTLTSSTSMTSGSLSSQSAIEITSVSVTTLPNGIVSSRTIIITTTPTVLSPAITTIASSSGQNEKSKLGPIVGGVIGSVMGLGVLALMLWYFLKRQRGTDKKFNIVFEKVAQPSKGYQRFDDQDSRQPLGKEMQSMQSPSHSPWHQDWNSDQQADPFSLDQAPSPLAAPLPPYQSAQTDHHYPPSWSQVNPSQQHLNFNSTHQQ</sequence>
<proteinExistence type="predicted"/>
<keyword evidence="2" id="KW-0472">Membrane</keyword>
<protein>
    <recommendedName>
        <fullName evidence="5">Mid2 domain-containing protein</fullName>
    </recommendedName>
</protein>
<keyword evidence="2" id="KW-1133">Transmembrane helix</keyword>
<feature type="region of interest" description="Disordered" evidence="1">
    <location>
        <begin position="349"/>
        <end position="437"/>
    </location>
</feature>
<evidence type="ECO:0000256" key="1">
    <source>
        <dbReference type="SAM" id="MobiDB-lite"/>
    </source>
</evidence>
<dbReference type="AlphaFoldDB" id="A0A8H5LI63"/>
<dbReference type="EMBL" id="JAACJO010000005">
    <property type="protein sequence ID" value="KAF5358385.1"/>
    <property type="molecule type" value="Genomic_DNA"/>
</dbReference>
<keyword evidence="4" id="KW-1185">Reference proteome</keyword>
<accession>A0A8H5LI63</accession>
<evidence type="ECO:0000256" key="2">
    <source>
        <dbReference type="SAM" id="Phobius"/>
    </source>
</evidence>
<reference evidence="3 4" key="1">
    <citation type="journal article" date="2020" name="ISME J.">
        <title>Uncovering the hidden diversity of litter-decomposition mechanisms in mushroom-forming fungi.</title>
        <authorList>
            <person name="Floudas D."/>
            <person name="Bentzer J."/>
            <person name="Ahren D."/>
            <person name="Johansson T."/>
            <person name="Persson P."/>
            <person name="Tunlid A."/>
        </authorList>
    </citation>
    <scope>NUCLEOTIDE SEQUENCE [LARGE SCALE GENOMIC DNA]</scope>
    <source>
        <strain evidence="3 4">CBS 146.42</strain>
    </source>
</reference>
<feature type="region of interest" description="Disordered" evidence="1">
    <location>
        <begin position="200"/>
        <end position="245"/>
    </location>
</feature>
<dbReference type="Proteomes" id="UP000559027">
    <property type="component" value="Unassembled WGS sequence"/>
</dbReference>
<comment type="caution">
    <text evidence="3">The sequence shown here is derived from an EMBL/GenBank/DDBJ whole genome shotgun (WGS) entry which is preliminary data.</text>
</comment>
<evidence type="ECO:0000313" key="3">
    <source>
        <dbReference type="EMBL" id="KAF5358385.1"/>
    </source>
</evidence>